<keyword evidence="4 7" id="KW-0326">Glycosidase</keyword>
<keyword evidence="8" id="KW-0732">Signal</keyword>
<dbReference type="GO" id="GO:0004553">
    <property type="term" value="F:hydrolase activity, hydrolyzing O-glycosyl compounds"/>
    <property type="evidence" value="ECO:0007669"/>
    <property type="project" value="InterPro"/>
</dbReference>
<feature type="active site" description="Proton acceptor" evidence="5">
    <location>
        <position position="37"/>
    </location>
</feature>
<dbReference type="InterPro" id="IPR006710">
    <property type="entry name" value="Glyco_hydro_43"/>
</dbReference>
<evidence type="ECO:0000256" key="3">
    <source>
        <dbReference type="ARBA" id="ARBA00022801"/>
    </source>
</evidence>
<keyword evidence="10" id="KW-1185">Reference proteome</keyword>
<dbReference type="HOGENOM" id="CLU_009397_5_1_10"/>
<dbReference type="RefSeq" id="WP_018966151.1">
    <property type="nucleotide sequence ID" value="NZ_KB899210.1"/>
</dbReference>
<evidence type="ECO:0000313" key="9">
    <source>
        <dbReference type="EMBL" id="KDR53075.1"/>
    </source>
</evidence>
<comment type="similarity">
    <text evidence="2 7">Belongs to the glycosyl hydrolase 43 family.</text>
</comment>
<dbReference type="InterPro" id="IPR050727">
    <property type="entry name" value="GH43_arabinanases"/>
</dbReference>
<evidence type="ECO:0000256" key="8">
    <source>
        <dbReference type="SAM" id="SignalP"/>
    </source>
</evidence>
<feature type="site" description="Important for catalytic activity, responsible for pKa modulation of the active site Glu and correct orientation of both the proton donor and substrate" evidence="6">
    <location>
        <position position="153"/>
    </location>
</feature>
<evidence type="ECO:0000256" key="1">
    <source>
        <dbReference type="ARBA" id="ARBA00004834"/>
    </source>
</evidence>
<gene>
    <name evidence="9" type="ORF">HMPREF1991_00857</name>
</gene>
<evidence type="ECO:0000256" key="7">
    <source>
        <dbReference type="RuleBase" id="RU361187"/>
    </source>
</evidence>
<dbReference type="SUPFAM" id="SSF75005">
    <property type="entry name" value="Arabinanase/levansucrase/invertase"/>
    <property type="match status" value="1"/>
</dbReference>
<dbReference type="Pfam" id="PF04616">
    <property type="entry name" value="Glyco_hydro_43"/>
    <property type="match status" value="1"/>
</dbReference>
<dbReference type="NCBIfam" id="TIGR04183">
    <property type="entry name" value="Por_Secre_tail"/>
    <property type="match status" value="1"/>
</dbReference>
<dbReference type="InterPro" id="IPR026444">
    <property type="entry name" value="Secre_tail"/>
</dbReference>
<evidence type="ECO:0000256" key="2">
    <source>
        <dbReference type="ARBA" id="ARBA00009865"/>
    </source>
</evidence>
<protein>
    <submittedName>
        <fullName evidence="9">Glycosyl hydrolase, family 43</fullName>
    </submittedName>
</protein>
<comment type="pathway">
    <text evidence="1">Glycan metabolism; L-arabinan degradation.</text>
</comment>
<organism evidence="9 10">
    <name type="scientific">Hoylesella loescheii DSM 19665 = JCM 12249 = ATCC 15930</name>
    <dbReference type="NCBI Taxonomy" id="1122985"/>
    <lineage>
        <taxon>Bacteria</taxon>
        <taxon>Pseudomonadati</taxon>
        <taxon>Bacteroidota</taxon>
        <taxon>Bacteroidia</taxon>
        <taxon>Bacteroidales</taxon>
        <taxon>Prevotellaceae</taxon>
        <taxon>Hoylesella</taxon>
    </lineage>
</organism>
<comment type="caution">
    <text evidence="9">The sequence shown here is derived from an EMBL/GenBank/DDBJ whole genome shotgun (WGS) entry which is preliminary data.</text>
</comment>
<evidence type="ECO:0000256" key="5">
    <source>
        <dbReference type="PIRSR" id="PIRSR606710-1"/>
    </source>
</evidence>
<name>A0A069QJT2_HOYLO</name>
<feature type="active site" description="Proton donor" evidence="5">
    <location>
        <position position="207"/>
    </location>
</feature>
<dbReference type="Gene3D" id="2.115.10.20">
    <property type="entry name" value="Glycosyl hydrolase domain, family 43"/>
    <property type="match status" value="1"/>
</dbReference>
<feature type="signal peptide" evidence="8">
    <location>
        <begin position="1"/>
        <end position="24"/>
    </location>
</feature>
<proteinExistence type="inferred from homology"/>
<evidence type="ECO:0000313" key="10">
    <source>
        <dbReference type="Proteomes" id="UP000027442"/>
    </source>
</evidence>
<sequence>MRIIAIKRITLVANLLMLITAVRAQYTNPVLNKDMPDPSVVRAPDGQFYVYATEGGGLCVPIYKSRDLATRWRFAGSAFNSSTRPTFIKGGNIWAPDINYINGQFVLYYSMAEWGKEWNCGIGVATSSSPRGGFVDKGKLFTSTEIGVQNSIDPCFFQDDDGKKYLFWGSFRGVWGIELSADGLALKAGAEKFQIGPNHNWMHHGTEATMIVKHDGYYYFMGSLGNCCEGANSTYRVVVSRSKELRGPYVNKRGKKIMDVGGSYESVLSGNELVAGPGHCSQLIIDDNGDYWMLYHGFDKKDIDAGRKLFVDKVLWDSDGWPYIEGKHPSKGGATPFFKDDTSSGIADIDATPDTYTIACGGDNYYQISSPDNSVFIWELYAMSGEKIKAGRAINTQDLWLNDVPMGIYMIKVRGNSGSINQKIVKVQ</sequence>
<evidence type="ECO:0000256" key="6">
    <source>
        <dbReference type="PIRSR" id="PIRSR606710-2"/>
    </source>
</evidence>
<dbReference type="CDD" id="cd18616">
    <property type="entry name" value="GH43_ABN-like"/>
    <property type="match status" value="1"/>
</dbReference>
<dbReference type="Proteomes" id="UP000027442">
    <property type="component" value="Unassembled WGS sequence"/>
</dbReference>
<dbReference type="EMBL" id="JNGW01000031">
    <property type="protein sequence ID" value="KDR53075.1"/>
    <property type="molecule type" value="Genomic_DNA"/>
</dbReference>
<dbReference type="PANTHER" id="PTHR43301">
    <property type="entry name" value="ARABINAN ENDO-1,5-ALPHA-L-ARABINOSIDASE"/>
    <property type="match status" value="1"/>
</dbReference>
<accession>A0A069QJT2</accession>
<keyword evidence="3 7" id="KW-0378">Hydrolase</keyword>
<dbReference type="GO" id="GO:0005975">
    <property type="term" value="P:carbohydrate metabolic process"/>
    <property type="evidence" value="ECO:0007669"/>
    <property type="project" value="InterPro"/>
</dbReference>
<dbReference type="eggNOG" id="COG3507">
    <property type="taxonomic scope" value="Bacteria"/>
</dbReference>
<feature type="chain" id="PRO_5001665504" evidence="8">
    <location>
        <begin position="25"/>
        <end position="428"/>
    </location>
</feature>
<evidence type="ECO:0000256" key="4">
    <source>
        <dbReference type="ARBA" id="ARBA00023295"/>
    </source>
</evidence>
<dbReference type="InterPro" id="IPR023296">
    <property type="entry name" value="Glyco_hydro_beta-prop_sf"/>
</dbReference>
<reference evidence="9 10" key="1">
    <citation type="submission" date="2013-08" db="EMBL/GenBank/DDBJ databases">
        <authorList>
            <person name="Weinstock G."/>
            <person name="Sodergren E."/>
            <person name="Wylie T."/>
            <person name="Fulton L."/>
            <person name="Fulton R."/>
            <person name="Fronick C."/>
            <person name="O'Laughlin M."/>
            <person name="Godfrey J."/>
            <person name="Miner T."/>
            <person name="Herter B."/>
            <person name="Appelbaum E."/>
            <person name="Cordes M."/>
            <person name="Lek S."/>
            <person name="Wollam A."/>
            <person name="Pepin K.H."/>
            <person name="Palsikar V.B."/>
            <person name="Mitreva M."/>
            <person name="Wilson R.K."/>
        </authorList>
    </citation>
    <scope>NUCLEOTIDE SEQUENCE [LARGE SCALE GENOMIC DNA]</scope>
    <source>
        <strain evidence="9 10">ATCC 15930</strain>
    </source>
</reference>
<dbReference type="PANTHER" id="PTHR43301:SF3">
    <property type="entry name" value="ARABINAN ENDO-1,5-ALPHA-L-ARABINOSIDASE A-RELATED"/>
    <property type="match status" value="1"/>
</dbReference>
<dbReference type="AlphaFoldDB" id="A0A069QJT2"/>
<dbReference type="PATRIC" id="fig|1122985.7.peg.887"/>